<keyword evidence="3" id="KW-1185">Reference proteome</keyword>
<dbReference type="Pfam" id="PF01425">
    <property type="entry name" value="Amidase"/>
    <property type="match status" value="1"/>
</dbReference>
<evidence type="ECO:0000259" key="1">
    <source>
        <dbReference type="Pfam" id="PF01425"/>
    </source>
</evidence>
<dbReference type="Gene3D" id="3.90.1300.10">
    <property type="entry name" value="Amidase signature (AS) domain"/>
    <property type="match status" value="1"/>
</dbReference>
<accession>A0A5B2VCK6</accession>
<comment type="caution">
    <text evidence="2">The sequence shown here is derived from an EMBL/GenBank/DDBJ whole genome shotgun (WGS) entry which is preliminary data.</text>
</comment>
<dbReference type="InterPro" id="IPR000120">
    <property type="entry name" value="Amidase"/>
</dbReference>
<proteinExistence type="predicted"/>
<organism evidence="2 3">
    <name type="scientific">Salinarimonas soli</name>
    <dbReference type="NCBI Taxonomy" id="1638099"/>
    <lineage>
        <taxon>Bacteria</taxon>
        <taxon>Pseudomonadati</taxon>
        <taxon>Pseudomonadota</taxon>
        <taxon>Alphaproteobacteria</taxon>
        <taxon>Hyphomicrobiales</taxon>
        <taxon>Salinarimonadaceae</taxon>
        <taxon>Salinarimonas</taxon>
    </lineage>
</organism>
<dbReference type="RefSeq" id="WP_149819019.1">
    <property type="nucleotide sequence ID" value="NZ_VUOA01000027.1"/>
</dbReference>
<dbReference type="AlphaFoldDB" id="A0A5B2VCK6"/>
<protein>
    <submittedName>
        <fullName evidence="2">Amidase</fullName>
    </submittedName>
</protein>
<evidence type="ECO:0000313" key="2">
    <source>
        <dbReference type="EMBL" id="KAA2236488.1"/>
    </source>
</evidence>
<sequence length="490" mass="51716">MLELCDLTAVEARWLIGRGEISPVALLESCLSRIEAVNPAVNAVVALDCEGARAAAVAAERAVRHGEFLAPLHGMPVGIKDLDETRGLRTTFGSLLYRDYVPDADGGIAARIRAAGGVVFAKTNTPEWGLGANTRNAVYGATGNPFDPNRSCAGSSGGSAVALATGMAPLCTGSDMAGSLRTPAAFCGVVGFRPSAGVVPAEKRVLGWSPLSALGPMARTVEDAALLLSVMAGTDDRDPLSHPRARPLFPLPHVDLRHLRVAWSEDLGFAPVEATIRRTFRARMSASQGWCGSSVEAHPDCTGADETFAILRASQVLAAHLDKVRNDRTACGPNLTANVEEGLRYSFADGARAQAMQTRLYRTFRAFFREHDLLITPAAAISPRPWRELYPHEIDGVPTNSYFHWLAIAYAVTLVGHPAVCLPVGRDEHGLPFALQVVGPPGSDAPLLGAASALAREFALDPALVQPRADVAALATAPPISASEGFLGWG</sequence>
<evidence type="ECO:0000313" key="3">
    <source>
        <dbReference type="Proteomes" id="UP000323142"/>
    </source>
</evidence>
<name>A0A5B2VCK6_9HYPH</name>
<dbReference type="PANTHER" id="PTHR11895">
    <property type="entry name" value="TRANSAMIDASE"/>
    <property type="match status" value="1"/>
</dbReference>
<dbReference type="OrthoDB" id="9814821at2"/>
<gene>
    <name evidence="2" type="ORF">F0L46_15220</name>
</gene>
<reference evidence="2 3" key="2">
    <citation type="submission" date="2019-09" db="EMBL/GenBank/DDBJ databases">
        <authorList>
            <person name="Jin C."/>
        </authorList>
    </citation>
    <scope>NUCLEOTIDE SEQUENCE [LARGE SCALE GENOMIC DNA]</scope>
    <source>
        <strain evidence="2 3">BN140002</strain>
    </source>
</reference>
<reference evidence="2 3" key="1">
    <citation type="submission" date="2019-09" db="EMBL/GenBank/DDBJ databases">
        <title>Salinarimonas rosea gen. nov., sp. nov., a new member of the a-2 subgroup of the Proteobacteria.</title>
        <authorList>
            <person name="Liu J."/>
        </authorList>
    </citation>
    <scope>NUCLEOTIDE SEQUENCE [LARGE SCALE GENOMIC DNA]</scope>
    <source>
        <strain evidence="2 3">BN140002</strain>
    </source>
</reference>
<dbReference type="Proteomes" id="UP000323142">
    <property type="component" value="Unassembled WGS sequence"/>
</dbReference>
<dbReference type="InterPro" id="IPR036928">
    <property type="entry name" value="AS_sf"/>
</dbReference>
<dbReference type="SUPFAM" id="SSF75304">
    <property type="entry name" value="Amidase signature (AS) enzymes"/>
    <property type="match status" value="1"/>
</dbReference>
<feature type="domain" description="Amidase" evidence="1">
    <location>
        <begin position="26"/>
        <end position="448"/>
    </location>
</feature>
<dbReference type="InterPro" id="IPR023631">
    <property type="entry name" value="Amidase_dom"/>
</dbReference>
<dbReference type="GO" id="GO:0003824">
    <property type="term" value="F:catalytic activity"/>
    <property type="evidence" value="ECO:0007669"/>
    <property type="project" value="InterPro"/>
</dbReference>
<dbReference type="PANTHER" id="PTHR11895:SF76">
    <property type="entry name" value="INDOLEACETAMIDE HYDROLASE"/>
    <property type="match status" value="1"/>
</dbReference>
<dbReference type="EMBL" id="VUOA01000027">
    <property type="protein sequence ID" value="KAA2236488.1"/>
    <property type="molecule type" value="Genomic_DNA"/>
</dbReference>